<evidence type="ECO:0000313" key="2">
    <source>
        <dbReference type="Proteomes" id="UP001216801"/>
    </source>
</evidence>
<reference evidence="1" key="1">
    <citation type="submission" date="2023-03" db="EMBL/GenBank/DDBJ databases">
        <title>Genetic diversity of Bacillus cereus sensu lato isolates from Slovenia.</title>
        <authorList>
            <person name="Abdelli M."/>
        </authorList>
    </citation>
    <scope>NUCLEOTIDE SEQUENCE</scope>
    <source>
        <strain evidence="1">SIBC39</strain>
    </source>
</reference>
<organism evidence="1 2">
    <name type="scientific">Bacillus paranthracis</name>
    <dbReference type="NCBI Taxonomy" id="2026186"/>
    <lineage>
        <taxon>Bacteria</taxon>
        <taxon>Bacillati</taxon>
        <taxon>Bacillota</taxon>
        <taxon>Bacilli</taxon>
        <taxon>Bacillales</taxon>
        <taxon>Bacillaceae</taxon>
        <taxon>Bacillus</taxon>
        <taxon>Bacillus cereus group</taxon>
    </lineage>
</organism>
<sequence>MKINIKVQEKDEKYSVGDVIVTGSSAPHFIYKDPSTGKYSLLGSSMASWASGCFDTLDNLIADLNRWTEFKHYPKSEYQLELVPIKTEN</sequence>
<dbReference type="AlphaFoldDB" id="A0AAJ1ND28"/>
<proteinExistence type="predicted"/>
<protein>
    <submittedName>
        <fullName evidence="1">Uncharacterized protein</fullName>
    </submittedName>
</protein>
<gene>
    <name evidence="1" type="ORF">P6U19_08465</name>
</gene>
<accession>A0AAJ1ND28</accession>
<name>A0AAJ1ND28_9BACI</name>
<comment type="caution">
    <text evidence="1">The sequence shown here is derived from an EMBL/GenBank/DDBJ whole genome shotgun (WGS) entry which is preliminary data.</text>
</comment>
<dbReference type="EMBL" id="JARPRR010000005">
    <property type="protein sequence ID" value="MDG0952622.1"/>
    <property type="molecule type" value="Genomic_DNA"/>
</dbReference>
<dbReference type="RefSeq" id="WP_277616344.1">
    <property type="nucleotide sequence ID" value="NZ_JARPRP010000005.1"/>
</dbReference>
<evidence type="ECO:0000313" key="1">
    <source>
        <dbReference type="EMBL" id="MDG0952622.1"/>
    </source>
</evidence>
<dbReference type="Proteomes" id="UP001216801">
    <property type="component" value="Unassembled WGS sequence"/>
</dbReference>